<comment type="caution">
    <text evidence="2">The sequence shown here is derived from an EMBL/GenBank/DDBJ whole genome shotgun (WGS) entry which is preliminary data.</text>
</comment>
<name>A0A4Q9DN87_9BACL</name>
<dbReference type="InterPro" id="IPR029058">
    <property type="entry name" value="AB_hydrolase_fold"/>
</dbReference>
<gene>
    <name evidence="2" type="ORF">EYB31_20230</name>
</gene>
<sequence>MQKTDYWSTKTNPDTGEKFESELSYLRVAHNGYADIDAFIDSEYGEAYAKLLELRFKYEEAPMGEAVLAYYRSLGLKKEMFEDEDYYTRWALITPLEMDEEGKAGKKYPLVFVNHGGFNSIEQEEFGCGMPHVAAKEKIMVAYLQNTNWENTERVLNIIAGKYPLDTERVYMTGYSQGGYQVTSSYFRIPERFAAVAPCGNDIYRDYDNFNVPFTKEETEHLKETFVPFMQIVGTCEASSFAPVNDWQPRKNWGKERDAEPYTDPRRDDMRDPTRVIGGKRRFSDMPEPPEGVDKHEWMIDRLNKRMYTLGCEPRDAKTCISYLNTPEDELHHVLGFYGDAESIHLYHGYKHYTLDIWNKAGVHAFRYVAVENAPHCWPVMTGQLVWDFFKQFRRDRETGNIVMIPERPEVESTTSG</sequence>
<keyword evidence="3" id="KW-1185">Reference proteome</keyword>
<evidence type="ECO:0000256" key="1">
    <source>
        <dbReference type="SAM" id="MobiDB-lite"/>
    </source>
</evidence>
<dbReference type="Gene3D" id="3.40.50.1820">
    <property type="entry name" value="alpha/beta hydrolase"/>
    <property type="match status" value="1"/>
</dbReference>
<dbReference type="SUPFAM" id="SSF53474">
    <property type="entry name" value="alpha/beta-Hydrolases"/>
    <property type="match status" value="1"/>
</dbReference>
<dbReference type="Proteomes" id="UP000293142">
    <property type="component" value="Unassembled WGS sequence"/>
</dbReference>
<reference evidence="2 3" key="1">
    <citation type="submission" date="2019-02" db="EMBL/GenBank/DDBJ databases">
        <title>Paenibacillus sp. nov., isolated from surface-sterilized tissue of Thalictrum simplex L.</title>
        <authorList>
            <person name="Tuo L."/>
        </authorList>
    </citation>
    <scope>NUCLEOTIDE SEQUENCE [LARGE SCALE GENOMIC DNA]</scope>
    <source>
        <strain evidence="2 3">N2SHLJ1</strain>
    </source>
</reference>
<proteinExistence type="predicted"/>
<evidence type="ECO:0000313" key="3">
    <source>
        <dbReference type="Proteomes" id="UP000293142"/>
    </source>
</evidence>
<feature type="region of interest" description="Disordered" evidence="1">
    <location>
        <begin position="252"/>
        <end position="290"/>
    </location>
</feature>
<organism evidence="2 3">
    <name type="scientific">Paenibacillus thalictri</name>
    <dbReference type="NCBI Taxonomy" id="2527873"/>
    <lineage>
        <taxon>Bacteria</taxon>
        <taxon>Bacillati</taxon>
        <taxon>Bacillota</taxon>
        <taxon>Bacilli</taxon>
        <taxon>Bacillales</taxon>
        <taxon>Paenibacillaceae</taxon>
        <taxon>Paenibacillus</taxon>
    </lineage>
</organism>
<dbReference type="EMBL" id="SIRE01000014">
    <property type="protein sequence ID" value="TBL76324.1"/>
    <property type="molecule type" value="Genomic_DNA"/>
</dbReference>
<dbReference type="AlphaFoldDB" id="A0A4Q9DN87"/>
<dbReference type="RefSeq" id="WP_131015231.1">
    <property type="nucleotide sequence ID" value="NZ_SIRE01000014.1"/>
</dbReference>
<dbReference type="OrthoDB" id="9764953at2"/>
<protein>
    <submittedName>
        <fullName evidence="2">Uncharacterized protein</fullName>
    </submittedName>
</protein>
<accession>A0A4Q9DN87</accession>
<feature type="compositionally biased region" description="Basic and acidic residues" evidence="1">
    <location>
        <begin position="253"/>
        <end position="274"/>
    </location>
</feature>
<evidence type="ECO:0000313" key="2">
    <source>
        <dbReference type="EMBL" id="TBL76324.1"/>
    </source>
</evidence>